<dbReference type="SUPFAM" id="SSF161098">
    <property type="entry name" value="MetI-like"/>
    <property type="match status" value="1"/>
</dbReference>
<sequence length="287" mass="31317">MSTRPTSALKVSAGGASSRSVSPWHLLLAPLALAFALPLVWLLLSSVMTNAEINRFPPALWPDSIDLGGYRYVLGNAMFPRWFANSLIVASVAVVSNLLLGSLGGYAFARMRFAGSRVLLGLMLATMVIPFQLTMIPTFLVMKWLGLIDTLGALIVPSLVTPFAVFLFRQFFLTLPREIEEAAWIDGCSRLRVLFSIVMPLARPALATVAVLTFLTTWNDLSWPLIAINHDTQYTLQLGLTTFQGQHHARWSAVMAGNVITVLPVLVAFLLAQKTFVQSLTSSGLKG</sequence>
<evidence type="ECO:0000256" key="2">
    <source>
        <dbReference type="ARBA" id="ARBA00022448"/>
    </source>
</evidence>
<protein>
    <submittedName>
        <fullName evidence="9">Multiple sugar transport system permease protein</fullName>
    </submittedName>
</protein>
<dbReference type="Gene3D" id="1.10.3720.10">
    <property type="entry name" value="MetI-like"/>
    <property type="match status" value="1"/>
</dbReference>
<feature type="transmembrane region" description="Helical" evidence="7">
    <location>
        <begin position="82"/>
        <end position="106"/>
    </location>
</feature>
<dbReference type="InterPro" id="IPR000515">
    <property type="entry name" value="MetI-like"/>
</dbReference>
<dbReference type="PANTHER" id="PTHR43744:SF12">
    <property type="entry name" value="ABC TRANSPORTER PERMEASE PROTEIN MG189-RELATED"/>
    <property type="match status" value="1"/>
</dbReference>
<evidence type="ECO:0000256" key="5">
    <source>
        <dbReference type="ARBA" id="ARBA00022989"/>
    </source>
</evidence>
<dbReference type="CDD" id="cd06261">
    <property type="entry name" value="TM_PBP2"/>
    <property type="match status" value="1"/>
</dbReference>
<evidence type="ECO:0000256" key="6">
    <source>
        <dbReference type="ARBA" id="ARBA00023136"/>
    </source>
</evidence>
<evidence type="ECO:0000313" key="9">
    <source>
        <dbReference type="EMBL" id="MDQ1023932.1"/>
    </source>
</evidence>
<evidence type="ECO:0000256" key="3">
    <source>
        <dbReference type="ARBA" id="ARBA00022475"/>
    </source>
</evidence>
<keyword evidence="10" id="KW-1185">Reference proteome</keyword>
<dbReference type="PROSITE" id="PS50928">
    <property type="entry name" value="ABC_TM1"/>
    <property type="match status" value="1"/>
</dbReference>
<feature type="transmembrane region" description="Helical" evidence="7">
    <location>
        <begin position="118"/>
        <end position="145"/>
    </location>
</feature>
<keyword evidence="9" id="KW-0762">Sugar transport</keyword>
<name>A0ABU0SKW8_9ACTN</name>
<evidence type="ECO:0000259" key="8">
    <source>
        <dbReference type="PROSITE" id="PS50928"/>
    </source>
</evidence>
<evidence type="ECO:0000256" key="4">
    <source>
        <dbReference type="ARBA" id="ARBA00022692"/>
    </source>
</evidence>
<keyword evidence="6 7" id="KW-0472">Membrane</keyword>
<dbReference type="InterPro" id="IPR035906">
    <property type="entry name" value="MetI-like_sf"/>
</dbReference>
<dbReference type="Proteomes" id="UP001230328">
    <property type="component" value="Unassembled WGS sequence"/>
</dbReference>
<keyword evidence="3" id="KW-1003">Cell membrane</keyword>
<evidence type="ECO:0000256" key="7">
    <source>
        <dbReference type="RuleBase" id="RU363032"/>
    </source>
</evidence>
<keyword evidence="2 7" id="KW-0813">Transport</keyword>
<feature type="transmembrane region" description="Helical" evidence="7">
    <location>
        <begin position="151"/>
        <end position="172"/>
    </location>
</feature>
<keyword evidence="5 7" id="KW-1133">Transmembrane helix</keyword>
<reference evidence="9 10" key="1">
    <citation type="submission" date="2023-07" db="EMBL/GenBank/DDBJ databases">
        <title>Comparative genomics of wheat-associated soil bacteria to identify genetic determinants of phenazine resistance.</title>
        <authorList>
            <person name="Mouncey N."/>
        </authorList>
    </citation>
    <scope>NUCLEOTIDE SEQUENCE [LARGE SCALE GENOMIC DNA]</scope>
    <source>
        <strain evidence="9 10">V2I4</strain>
    </source>
</reference>
<keyword evidence="4 7" id="KW-0812">Transmembrane</keyword>
<comment type="subcellular location">
    <subcellularLocation>
        <location evidence="1 7">Cell membrane</location>
        <topology evidence="1 7">Multi-pass membrane protein</topology>
    </subcellularLocation>
</comment>
<gene>
    <name evidence="9" type="ORF">QF035_001514</name>
</gene>
<dbReference type="EMBL" id="JAUSZI010000002">
    <property type="protein sequence ID" value="MDQ1023932.1"/>
    <property type="molecule type" value="Genomic_DNA"/>
</dbReference>
<feature type="domain" description="ABC transmembrane type-1" evidence="8">
    <location>
        <begin position="83"/>
        <end position="272"/>
    </location>
</feature>
<evidence type="ECO:0000256" key="1">
    <source>
        <dbReference type="ARBA" id="ARBA00004651"/>
    </source>
</evidence>
<feature type="transmembrane region" description="Helical" evidence="7">
    <location>
        <begin position="251"/>
        <end position="272"/>
    </location>
</feature>
<proteinExistence type="inferred from homology"/>
<dbReference type="PANTHER" id="PTHR43744">
    <property type="entry name" value="ABC TRANSPORTER PERMEASE PROTEIN MG189-RELATED-RELATED"/>
    <property type="match status" value="1"/>
</dbReference>
<organism evidence="9 10">
    <name type="scientific">Streptomyces umbrinus</name>
    <dbReference type="NCBI Taxonomy" id="67370"/>
    <lineage>
        <taxon>Bacteria</taxon>
        <taxon>Bacillati</taxon>
        <taxon>Actinomycetota</taxon>
        <taxon>Actinomycetes</taxon>
        <taxon>Kitasatosporales</taxon>
        <taxon>Streptomycetaceae</taxon>
        <taxon>Streptomyces</taxon>
        <taxon>Streptomyces phaeochromogenes group</taxon>
    </lineage>
</organism>
<feature type="transmembrane region" description="Helical" evidence="7">
    <location>
        <begin position="193"/>
        <end position="215"/>
    </location>
</feature>
<evidence type="ECO:0000313" key="10">
    <source>
        <dbReference type="Proteomes" id="UP001230328"/>
    </source>
</evidence>
<dbReference type="RefSeq" id="WP_307519117.1">
    <property type="nucleotide sequence ID" value="NZ_JAUSZI010000002.1"/>
</dbReference>
<comment type="caution">
    <text evidence="9">The sequence shown here is derived from an EMBL/GenBank/DDBJ whole genome shotgun (WGS) entry which is preliminary data.</text>
</comment>
<comment type="similarity">
    <text evidence="7">Belongs to the binding-protein-dependent transport system permease family.</text>
</comment>
<dbReference type="Pfam" id="PF00528">
    <property type="entry name" value="BPD_transp_1"/>
    <property type="match status" value="1"/>
</dbReference>
<accession>A0ABU0SKW8</accession>